<keyword evidence="3" id="KW-1185">Reference proteome</keyword>
<keyword evidence="2" id="KW-0413">Isomerase</keyword>
<feature type="domain" description="Xylose isomerase-like TIM barrel" evidence="1">
    <location>
        <begin position="21"/>
        <end position="269"/>
    </location>
</feature>
<evidence type="ECO:0000259" key="1">
    <source>
        <dbReference type="Pfam" id="PF01261"/>
    </source>
</evidence>
<dbReference type="InterPro" id="IPR036237">
    <property type="entry name" value="Xyl_isomerase-like_sf"/>
</dbReference>
<dbReference type="PANTHER" id="PTHR12110">
    <property type="entry name" value="HYDROXYPYRUVATE ISOMERASE"/>
    <property type="match status" value="1"/>
</dbReference>
<dbReference type="Proteomes" id="UP000679779">
    <property type="component" value="Unassembled WGS sequence"/>
</dbReference>
<dbReference type="RefSeq" id="WP_160044003.1">
    <property type="nucleotide sequence ID" value="NZ_BORQ01000010.1"/>
</dbReference>
<evidence type="ECO:0000313" key="3">
    <source>
        <dbReference type="Proteomes" id="UP000679779"/>
    </source>
</evidence>
<dbReference type="GO" id="GO:0016853">
    <property type="term" value="F:isomerase activity"/>
    <property type="evidence" value="ECO:0007669"/>
    <property type="project" value="UniProtKB-KW"/>
</dbReference>
<dbReference type="InterPro" id="IPR050312">
    <property type="entry name" value="IolE/XylAMocC-like"/>
</dbReference>
<gene>
    <name evidence="2" type="ORF">J2TS6_56360</name>
</gene>
<dbReference type="Gene3D" id="3.20.20.150">
    <property type="entry name" value="Divalent-metal-dependent TIM barrel enzymes"/>
    <property type="match status" value="1"/>
</dbReference>
<dbReference type="SUPFAM" id="SSF51658">
    <property type="entry name" value="Xylose isomerase-like"/>
    <property type="match status" value="1"/>
</dbReference>
<dbReference type="Pfam" id="PF01261">
    <property type="entry name" value="AP_endonuc_2"/>
    <property type="match status" value="1"/>
</dbReference>
<dbReference type="InterPro" id="IPR013022">
    <property type="entry name" value="Xyl_isomerase-like_TIM-brl"/>
</dbReference>
<dbReference type="AlphaFoldDB" id="A0A920CCF1"/>
<proteinExistence type="predicted"/>
<sequence>MDIAGMNITYRHFSFGHFLDSMSELGVDRIELWAGEPHFYAYRGGLGQLRRIRQELRSRHMKVICYTPEQCVYPYNLASSDPDLRQKSVDYFMENLYAALELDCSMMLVTSGIGDFHVSQDESWKYSADSIGRLARAAEKEGATLALEPLTRFESNLMTDVKGIRKMMDEVRSPALRGMIDAVAMQLAGETPGDYFSTLPELCHFHLIDGDGTSDAHLALDDGRLDWREYLAELQSHGYQGACTLEIMGLHYYQHPHDVVKDSIRKIRELNILSS</sequence>
<organism evidence="2 3">
    <name type="scientific">Paenibacillus albilobatus</name>
    <dbReference type="NCBI Taxonomy" id="2716884"/>
    <lineage>
        <taxon>Bacteria</taxon>
        <taxon>Bacillati</taxon>
        <taxon>Bacillota</taxon>
        <taxon>Bacilli</taxon>
        <taxon>Bacillales</taxon>
        <taxon>Paenibacillaceae</taxon>
        <taxon>Paenibacillus</taxon>
    </lineage>
</organism>
<evidence type="ECO:0000313" key="2">
    <source>
        <dbReference type="EMBL" id="GIO34495.1"/>
    </source>
</evidence>
<comment type="caution">
    <text evidence="2">The sequence shown here is derived from an EMBL/GenBank/DDBJ whole genome shotgun (WGS) entry which is preliminary data.</text>
</comment>
<name>A0A920CCF1_9BACL</name>
<reference evidence="2" key="1">
    <citation type="submission" date="2021-03" db="EMBL/GenBank/DDBJ databases">
        <title>Antimicrobial resistance genes in bacteria isolated from Japanese honey, and their potential for conferring macrolide and lincosamide resistance in the American foulbrood pathogen Paenibacillus larvae.</title>
        <authorList>
            <person name="Okamoto M."/>
            <person name="Kumagai M."/>
            <person name="Kanamori H."/>
            <person name="Takamatsu D."/>
        </authorList>
    </citation>
    <scope>NUCLEOTIDE SEQUENCE</scope>
    <source>
        <strain evidence="2">J2TS6</strain>
    </source>
</reference>
<protein>
    <submittedName>
        <fullName evidence="2">Xylose isomerase</fullName>
    </submittedName>
</protein>
<accession>A0A920CCF1</accession>
<dbReference type="EMBL" id="BORQ01000010">
    <property type="protein sequence ID" value="GIO34495.1"/>
    <property type="molecule type" value="Genomic_DNA"/>
</dbReference>